<dbReference type="Pfam" id="PF01520">
    <property type="entry name" value="Amidase_3"/>
    <property type="match status" value="1"/>
</dbReference>
<dbReference type="CDD" id="cd00118">
    <property type="entry name" value="LysM"/>
    <property type="match status" value="1"/>
</dbReference>
<dbReference type="PROSITE" id="PS51782">
    <property type="entry name" value="LYSM"/>
    <property type="match status" value="1"/>
</dbReference>
<accession>A0A937FIZ7</accession>
<evidence type="ECO:0000313" key="4">
    <source>
        <dbReference type="Proteomes" id="UP000623681"/>
    </source>
</evidence>
<feature type="domain" description="LysM" evidence="2">
    <location>
        <begin position="194"/>
        <end position="238"/>
    </location>
</feature>
<dbReference type="Proteomes" id="UP000623681">
    <property type="component" value="Unassembled WGS sequence"/>
</dbReference>
<dbReference type="CDD" id="cd02696">
    <property type="entry name" value="MurNAc-LAA"/>
    <property type="match status" value="1"/>
</dbReference>
<gene>
    <name evidence="3" type="ORF">JK634_14640</name>
</gene>
<keyword evidence="4" id="KW-1185">Reference proteome</keyword>
<protein>
    <submittedName>
        <fullName evidence="3">N-acetylmuramoyl-L-alanine amidase</fullName>
    </submittedName>
</protein>
<name>A0A937FIZ7_9CLOT</name>
<dbReference type="InterPro" id="IPR018392">
    <property type="entry name" value="LysM"/>
</dbReference>
<dbReference type="SUPFAM" id="SSF53187">
    <property type="entry name" value="Zn-dependent exopeptidases"/>
    <property type="match status" value="1"/>
</dbReference>
<dbReference type="Pfam" id="PF01476">
    <property type="entry name" value="LysM"/>
    <property type="match status" value="1"/>
</dbReference>
<evidence type="ECO:0000313" key="3">
    <source>
        <dbReference type="EMBL" id="MBL4933048.1"/>
    </source>
</evidence>
<evidence type="ECO:0000259" key="2">
    <source>
        <dbReference type="PROSITE" id="PS51782"/>
    </source>
</evidence>
<dbReference type="GO" id="GO:0009253">
    <property type="term" value="P:peptidoglycan catabolic process"/>
    <property type="evidence" value="ECO:0007669"/>
    <property type="project" value="InterPro"/>
</dbReference>
<dbReference type="AlphaFoldDB" id="A0A937FIZ7"/>
<evidence type="ECO:0000256" key="1">
    <source>
        <dbReference type="ARBA" id="ARBA00022801"/>
    </source>
</evidence>
<dbReference type="EMBL" id="JAESWA010000023">
    <property type="protein sequence ID" value="MBL4933048.1"/>
    <property type="molecule type" value="Genomic_DNA"/>
</dbReference>
<dbReference type="Gene3D" id="3.10.350.10">
    <property type="entry name" value="LysM domain"/>
    <property type="match status" value="1"/>
</dbReference>
<sequence length="239" mass="25978">MSNALKLAIDIGHNAPYDGGAIGIKSEDSLNLDVGTKLIGKCSAAGIEVINCAPNNVQSLFDSLNKRVGIANDSKADFFISIHHNAFPGANGTEILCIPGGGGEEVSKIILPEIIKLGFTNRGVKARHDLYVLNETNMSAILIECAFCDSEIDMRSYDAEKMASSIFNGICKAFNIPNNMGHIPESNKTIDEGIYHVVRKGDNLWVLSKQYNTTVKNLIALNSINDPNLIYIGQRIRVR</sequence>
<dbReference type="SMART" id="SM00257">
    <property type="entry name" value="LysM"/>
    <property type="match status" value="1"/>
</dbReference>
<dbReference type="SUPFAM" id="SSF54106">
    <property type="entry name" value="LysM domain"/>
    <property type="match status" value="1"/>
</dbReference>
<dbReference type="SMART" id="SM00646">
    <property type="entry name" value="Ami_3"/>
    <property type="match status" value="1"/>
</dbReference>
<organism evidence="3 4">
    <name type="scientific">Clostridium paridis</name>
    <dbReference type="NCBI Taxonomy" id="2803863"/>
    <lineage>
        <taxon>Bacteria</taxon>
        <taxon>Bacillati</taxon>
        <taxon>Bacillota</taxon>
        <taxon>Clostridia</taxon>
        <taxon>Eubacteriales</taxon>
        <taxon>Clostridiaceae</taxon>
        <taxon>Clostridium</taxon>
    </lineage>
</organism>
<comment type="caution">
    <text evidence="3">The sequence shown here is derived from an EMBL/GenBank/DDBJ whole genome shotgun (WGS) entry which is preliminary data.</text>
</comment>
<dbReference type="RefSeq" id="WP_202768422.1">
    <property type="nucleotide sequence ID" value="NZ_JAESWA010000023.1"/>
</dbReference>
<dbReference type="PANTHER" id="PTHR30404">
    <property type="entry name" value="N-ACETYLMURAMOYL-L-ALANINE AMIDASE"/>
    <property type="match status" value="1"/>
</dbReference>
<proteinExistence type="predicted"/>
<dbReference type="GO" id="GO:0030288">
    <property type="term" value="C:outer membrane-bounded periplasmic space"/>
    <property type="evidence" value="ECO:0007669"/>
    <property type="project" value="TreeGrafter"/>
</dbReference>
<dbReference type="InterPro" id="IPR050695">
    <property type="entry name" value="N-acetylmuramoyl_amidase_3"/>
</dbReference>
<keyword evidence="1" id="KW-0378">Hydrolase</keyword>
<dbReference type="PANTHER" id="PTHR30404:SF0">
    <property type="entry name" value="N-ACETYLMURAMOYL-L-ALANINE AMIDASE AMIC"/>
    <property type="match status" value="1"/>
</dbReference>
<dbReference type="InterPro" id="IPR036779">
    <property type="entry name" value="LysM_dom_sf"/>
</dbReference>
<reference evidence="3" key="1">
    <citation type="submission" date="2021-01" db="EMBL/GenBank/DDBJ databases">
        <title>Genome public.</title>
        <authorList>
            <person name="Liu C."/>
            <person name="Sun Q."/>
        </authorList>
    </citation>
    <scope>NUCLEOTIDE SEQUENCE</scope>
    <source>
        <strain evidence="3">YIM B02565</strain>
    </source>
</reference>
<dbReference type="Gene3D" id="3.40.630.40">
    <property type="entry name" value="Zn-dependent exopeptidases"/>
    <property type="match status" value="1"/>
</dbReference>
<dbReference type="GO" id="GO:0008745">
    <property type="term" value="F:N-acetylmuramoyl-L-alanine amidase activity"/>
    <property type="evidence" value="ECO:0007669"/>
    <property type="project" value="InterPro"/>
</dbReference>
<dbReference type="InterPro" id="IPR002508">
    <property type="entry name" value="MurNAc-LAA_cat"/>
</dbReference>